<dbReference type="GO" id="GO:0005634">
    <property type="term" value="C:nucleus"/>
    <property type="evidence" value="ECO:0007669"/>
    <property type="project" value="UniProtKB-SubCell"/>
</dbReference>
<dbReference type="GO" id="GO:0007064">
    <property type="term" value="P:mitotic sister chromatid cohesion"/>
    <property type="evidence" value="ECO:0007669"/>
    <property type="project" value="InterPro"/>
</dbReference>
<evidence type="ECO:0000313" key="10">
    <source>
        <dbReference type="EMBL" id="CAI0395578.1"/>
    </source>
</evidence>
<feature type="region of interest" description="Disordered" evidence="9">
    <location>
        <begin position="1115"/>
        <end position="1136"/>
    </location>
</feature>
<sequence length="1391" mass="155962">MDDAPLKLVSQAGAQLCRLSRPNKDSLLKSLREVAESLVQIQHACSSSLEGLEKKKLAKKQAAALLPMKEFIVKREILRHADREVQLLVSVCVAELFRILAPETPFADKHLRDVFKLILGTFSELADTGSPYFGRRASVLEAVARCECCVVMLDVQCGDLVLELFKTFFSVVRAYHDKSVKKNMLHIMSRILNEEPSQRLADVILQNLIKEEEGPSQLAVYIIQKCDYELEPFVRGFFNSCFLNRDAVENDLKESYHVVLYEVYKCAPRMLLTVIPYLSEELRTDQVDVRVKAVNLLGKLLALRGDQFAREHHDLFTELKNRFSDKSVDVRRSALHCARAFYIANPCWKASEEILSAFEGRLLDLNDEVRAQAVVIICDLASSNLESFPPGLVVTATERLRDKKLSVRKKALARLMKLYQDYCIKCSQRLMAITNHFERIPTEVLMLCCIDSKAFRSQTTEHTLWEDLFPANLSAEERTRHWVHIVSLFTPLHWKVMASVLSKQNRLQTEMRTYLSLRKNEKENTSEVMQKNIKKSISKMSASFPDPSKAQECFYILNQLKDCNVFSTLELLLEDLTIDDLQMKRKEFLKLVGDKHPQLDFLQLLSLKCSFSIFNSEIIRCVLVHLSSEGLEIEQKKASAKLILAVVSIFPSLLRGSETEVQMLLEDDTLAGELVEVLAKAGSHIFVEFSDFDAFLRRQCIEGTRVVSKHAVSAIASMAGTSEQVILSQLCEELVNSLRCGWKTSTVLQSLGCIAQHSLSTFEIHGEEIRSYIFNIIFKLSQSDGPACSEERLNCSDCCQLKIFGLKTLVKSFLPHQGSHFKWAIDKMLAVLLKMLQTGDTSDGVFTCENDKLSIRLAAAKSILMLSNRWDLHISPKIFQLTTLMAKDSSPVVRKSFLHKTHKLLKKHAIPVRYACAFALAAHDPCEDLRDASSKYMGDIINDYVRDSQFNQKSAGQRETFTGDPAYMVVYLIYILAHDDSFPLEECQDERVYAQFCSPLFWVIQELTRGSHVKDRVDVANGNISRLLCVFYAIKKAEDAIDPQGTPKLRILADIGILMVKSLQHNALPVELTQGPVLLPSSLYKLSPVDLKYVSGSSDRQDFLNRLIPIQKSGNFMPAGHSNKRSRDLQEDKPRSCGTENNALVVVSLPLQSLIAPETQGIVAADVSLGQMLEYALSPDLESEGLCSNHTATEIQLGCASTSCNPISSTDSATVSPSMLQPEALNQKSDGYVQSLEDTCIFNREGSMSKRSKLSSAVNTRFSKDMIVGFASNHNIHKTSAYDTGEMDLLCLETCEKAKNSSSMEKENMSTEELYAKESSHCELLACPSLNVLKDSTNSSGVVAKKSTKVLANNDTASFTGAKGKKERDVAPSKTTGEVSQVVRRSKRLKK</sequence>
<proteinExistence type="predicted"/>
<evidence type="ECO:0000256" key="8">
    <source>
        <dbReference type="PROSITE-ProRule" id="PRU00103"/>
    </source>
</evidence>
<evidence type="ECO:0000256" key="9">
    <source>
        <dbReference type="SAM" id="MobiDB-lite"/>
    </source>
</evidence>
<evidence type="ECO:0000313" key="11">
    <source>
        <dbReference type="Proteomes" id="UP001154282"/>
    </source>
</evidence>
<dbReference type="GO" id="GO:0006281">
    <property type="term" value="P:DNA repair"/>
    <property type="evidence" value="ECO:0007669"/>
    <property type="project" value="UniProtKB-KW"/>
</dbReference>
<comment type="caution">
    <text evidence="10">The sequence shown here is derived from an EMBL/GenBank/DDBJ whole genome shotgun (WGS) entry which is preliminary data.</text>
</comment>
<dbReference type="Gene3D" id="1.25.10.10">
    <property type="entry name" value="Leucine-rich Repeat Variant"/>
    <property type="match status" value="2"/>
</dbReference>
<dbReference type="GO" id="GO:0000785">
    <property type="term" value="C:chromatin"/>
    <property type="evidence" value="ECO:0007669"/>
    <property type="project" value="TreeGrafter"/>
</dbReference>
<name>A0AAV0IEZ9_9ROSI</name>
<reference evidence="10" key="1">
    <citation type="submission" date="2022-08" db="EMBL/GenBank/DDBJ databases">
        <authorList>
            <person name="Gutierrez-Valencia J."/>
        </authorList>
    </citation>
    <scope>NUCLEOTIDE SEQUENCE</scope>
</reference>
<keyword evidence="11" id="KW-1185">Reference proteome</keyword>
<evidence type="ECO:0000256" key="2">
    <source>
        <dbReference type="ARBA" id="ARBA00022618"/>
    </source>
</evidence>
<evidence type="ECO:0000256" key="4">
    <source>
        <dbReference type="ARBA" id="ARBA00022776"/>
    </source>
</evidence>
<feature type="region of interest" description="Disordered" evidence="9">
    <location>
        <begin position="1354"/>
        <end position="1391"/>
    </location>
</feature>
<keyword evidence="3" id="KW-0227">DNA damage</keyword>
<dbReference type="InterPro" id="IPR021133">
    <property type="entry name" value="HEAT_type_2"/>
</dbReference>
<evidence type="ECO:0000256" key="6">
    <source>
        <dbReference type="ARBA" id="ARBA00023242"/>
    </source>
</evidence>
<dbReference type="EMBL" id="CAMGYJ010000003">
    <property type="protein sequence ID" value="CAI0395578.1"/>
    <property type="molecule type" value="Genomic_DNA"/>
</dbReference>
<feature type="repeat" description="HEAT" evidence="8">
    <location>
        <begin position="274"/>
        <end position="312"/>
    </location>
</feature>
<dbReference type="GO" id="GO:0051301">
    <property type="term" value="P:cell division"/>
    <property type="evidence" value="ECO:0007669"/>
    <property type="project" value="UniProtKB-KW"/>
</dbReference>
<dbReference type="SUPFAM" id="SSF48371">
    <property type="entry name" value="ARM repeat"/>
    <property type="match status" value="1"/>
</dbReference>
<dbReference type="PANTHER" id="PTHR12663:SF50">
    <property type="entry name" value="SISTER CHROMATID COHESION PROTEIN PDS5 HOMOLOG B"/>
    <property type="match status" value="1"/>
</dbReference>
<keyword evidence="2" id="KW-0132">Cell division</keyword>
<dbReference type="Proteomes" id="UP001154282">
    <property type="component" value="Unassembled WGS sequence"/>
</dbReference>
<evidence type="ECO:0000256" key="1">
    <source>
        <dbReference type="ARBA" id="ARBA00004123"/>
    </source>
</evidence>
<dbReference type="InterPro" id="IPR039776">
    <property type="entry name" value="Pds5"/>
</dbReference>
<dbReference type="InterPro" id="IPR016024">
    <property type="entry name" value="ARM-type_fold"/>
</dbReference>
<feature type="compositionally biased region" description="Basic and acidic residues" evidence="9">
    <location>
        <begin position="1125"/>
        <end position="1135"/>
    </location>
</feature>
<dbReference type="PROSITE" id="PS50077">
    <property type="entry name" value="HEAT_REPEAT"/>
    <property type="match status" value="1"/>
</dbReference>
<dbReference type="PANTHER" id="PTHR12663">
    <property type="entry name" value="ANDROGEN INDUCED INHIBITOR OF PROLIFERATION AS3 / PDS5-RELATED"/>
    <property type="match status" value="1"/>
</dbReference>
<dbReference type="InterPro" id="IPR011989">
    <property type="entry name" value="ARM-like"/>
</dbReference>
<comment type="subcellular location">
    <subcellularLocation>
        <location evidence="1">Nucleus</location>
    </subcellularLocation>
</comment>
<accession>A0AAV0IEZ9</accession>
<dbReference type="CDD" id="cd19953">
    <property type="entry name" value="PDS5"/>
    <property type="match status" value="1"/>
</dbReference>
<organism evidence="10 11">
    <name type="scientific">Linum tenue</name>
    <dbReference type="NCBI Taxonomy" id="586396"/>
    <lineage>
        <taxon>Eukaryota</taxon>
        <taxon>Viridiplantae</taxon>
        <taxon>Streptophyta</taxon>
        <taxon>Embryophyta</taxon>
        <taxon>Tracheophyta</taxon>
        <taxon>Spermatophyta</taxon>
        <taxon>Magnoliopsida</taxon>
        <taxon>eudicotyledons</taxon>
        <taxon>Gunneridae</taxon>
        <taxon>Pentapetalae</taxon>
        <taxon>rosids</taxon>
        <taxon>fabids</taxon>
        <taxon>Malpighiales</taxon>
        <taxon>Linaceae</taxon>
        <taxon>Linum</taxon>
    </lineage>
</organism>
<dbReference type="GO" id="GO:0035825">
    <property type="term" value="P:homologous recombination"/>
    <property type="evidence" value="ECO:0007669"/>
    <property type="project" value="UniProtKB-ARBA"/>
</dbReference>
<dbReference type="Pfam" id="PF20168">
    <property type="entry name" value="PDS5"/>
    <property type="match status" value="1"/>
</dbReference>
<evidence type="ECO:0000256" key="3">
    <source>
        <dbReference type="ARBA" id="ARBA00022763"/>
    </source>
</evidence>
<evidence type="ECO:0000256" key="5">
    <source>
        <dbReference type="ARBA" id="ARBA00023204"/>
    </source>
</evidence>
<evidence type="ECO:0008006" key="12">
    <source>
        <dbReference type="Google" id="ProtNLM"/>
    </source>
</evidence>
<keyword evidence="6" id="KW-0539">Nucleus</keyword>
<keyword evidence="5" id="KW-0234">DNA repair</keyword>
<evidence type="ECO:0000256" key="7">
    <source>
        <dbReference type="ARBA" id="ARBA00023306"/>
    </source>
</evidence>
<protein>
    <recommendedName>
        <fullName evidence="12">Sister chromatid cohesion protein PDS5 homolog A</fullName>
    </recommendedName>
</protein>
<keyword evidence="7" id="KW-0131">Cell cycle</keyword>
<gene>
    <name evidence="10" type="ORF">LITE_LOCUS8776</name>
</gene>
<keyword evidence="4" id="KW-0498">Mitosis</keyword>